<evidence type="ECO:0000313" key="10">
    <source>
        <dbReference type="EMBL" id="SHG07516.1"/>
    </source>
</evidence>
<keyword evidence="8 9" id="KW-0472">Membrane</keyword>
<comment type="subunit">
    <text evidence="9">The system is composed of three essential subunits: KdpA, KdpB and KdpC.</text>
</comment>
<comment type="similarity">
    <text evidence="9">Belongs to the KdpA family.</text>
</comment>
<reference evidence="10 11" key="1">
    <citation type="submission" date="2016-11" db="EMBL/GenBank/DDBJ databases">
        <authorList>
            <person name="Jaros S."/>
            <person name="Januszkiewicz K."/>
            <person name="Wedrychowicz H."/>
        </authorList>
    </citation>
    <scope>NUCLEOTIDE SEQUENCE [LARGE SCALE GENOMIC DNA]</scope>
    <source>
        <strain evidence="10 11">DSM 44523</strain>
    </source>
</reference>
<feature type="transmembrane region" description="Helical" evidence="9">
    <location>
        <begin position="522"/>
        <end position="544"/>
    </location>
</feature>
<keyword evidence="2 9" id="KW-1003">Cell membrane</keyword>
<keyword evidence="1 9" id="KW-0813">Transport</keyword>
<keyword evidence="4 9" id="KW-0812">Transmembrane</keyword>
<dbReference type="PIRSF" id="PIRSF001294">
    <property type="entry name" value="K_ATPaseA"/>
    <property type="match status" value="1"/>
</dbReference>
<dbReference type="RefSeq" id="WP_073485487.1">
    <property type="nucleotide sequence ID" value="NZ_FQVN01000006.1"/>
</dbReference>
<dbReference type="PANTHER" id="PTHR30607:SF2">
    <property type="entry name" value="POTASSIUM-TRANSPORTING ATPASE POTASSIUM-BINDING SUBUNIT"/>
    <property type="match status" value="1"/>
</dbReference>
<keyword evidence="3 9" id="KW-0633">Potassium transport</keyword>
<keyword evidence="11" id="KW-1185">Reference proteome</keyword>
<proteinExistence type="inferred from homology"/>
<feature type="transmembrane region" description="Helical" evidence="9">
    <location>
        <begin position="248"/>
        <end position="268"/>
    </location>
</feature>
<protein>
    <recommendedName>
        <fullName evidence="9">Potassium-transporting ATPase potassium-binding subunit</fullName>
    </recommendedName>
    <alternativeName>
        <fullName evidence="9">ATP phosphohydrolase [potassium-transporting] A chain</fullName>
    </alternativeName>
    <alternativeName>
        <fullName evidence="9">Potassium-binding and translocating subunit A</fullName>
    </alternativeName>
    <alternativeName>
        <fullName evidence="9">Potassium-translocating ATPase A chain</fullName>
    </alternativeName>
</protein>
<evidence type="ECO:0000256" key="8">
    <source>
        <dbReference type="ARBA" id="ARBA00023136"/>
    </source>
</evidence>
<feature type="transmembrane region" description="Helical" evidence="9">
    <location>
        <begin position="59"/>
        <end position="80"/>
    </location>
</feature>
<comment type="function">
    <text evidence="9">Part of the high-affinity ATP-driven potassium transport (or Kdp) system, which catalyzes the hydrolysis of ATP coupled with the electrogenic transport of potassium into the cytoplasm. This subunit binds the extracellular potassium ions and delivers the ions to the membrane domain of KdpB through an intramembrane tunnel.</text>
</comment>
<dbReference type="AlphaFoldDB" id="A0A1M5GUT9"/>
<feature type="transmembrane region" description="Helical" evidence="9">
    <location>
        <begin position="481"/>
        <end position="501"/>
    </location>
</feature>
<feature type="transmembrane region" description="Helical" evidence="9">
    <location>
        <begin position="415"/>
        <end position="434"/>
    </location>
</feature>
<comment type="caution">
    <text evidence="9">Lacks conserved residue(s) required for the propagation of feature annotation.</text>
</comment>
<dbReference type="PANTHER" id="PTHR30607">
    <property type="entry name" value="POTASSIUM-TRANSPORTING ATPASE A CHAIN"/>
    <property type="match status" value="1"/>
</dbReference>
<feature type="transmembrane region" description="Helical" evidence="9">
    <location>
        <begin position="176"/>
        <end position="198"/>
    </location>
</feature>
<evidence type="ECO:0000256" key="3">
    <source>
        <dbReference type="ARBA" id="ARBA00022538"/>
    </source>
</evidence>
<dbReference type="NCBIfam" id="TIGR00680">
    <property type="entry name" value="kdpA"/>
    <property type="match status" value="1"/>
</dbReference>
<dbReference type="STRING" id="2017.SAMN05444320_106279"/>
<evidence type="ECO:0000256" key="2">
    <source>
        <dbReference type="ARBA" id="ARBA00022475"/>
    </source>
</evidence>
<keyword evidence="5 9" id="KW-0630">Potassium</keyword>
<dbReference type="Proteomes" id="UP000184501">
    <property type="component" value="Unassembled WGS sequence"/>
</dbReference>
<dbReference type="HAMAP" id="MF_00275">
    <property type="entry name" value="KdpA"/>
    <property type="match status" value="1"/>
</dbReference>
<comment type="subcellular location">
    <subcellularLocation>
        <location evidence="9">Cell membrane</location>
        <topology evidence="9">Multi-pass membrane protein</topology>
    </subcellularLocation>
</comment>
<name>A0A1M5GUT9_STRHI</name>
<organism evidence="10 11">
    <name type="scientific">Streptoalloteichus hindustanus</name>
    <dbReference type="NCBI Taxonomy" id="2017"/>
    <lineage>
        <taxon>Bacteria</taxon>
        <taxon>Bacillati</taxon>
        <taxon>Actinomycetota</taxon>
        <taxon>Actinomycetes</taxon>
        <taxon>Pseudonocardiales</taxon>
        <taxon>Pseudonocardiaceae</taxon>
        <taxon>Streptoalloteichus</taxon>
    </lineage>
</organism>
<evidence type="ECO:0000313" key="11">
    <source>
        <dbReference type="Proteomes" id="UP000184501"/>
    </source>
</evidence>
<evidence type="ECO:0000256" key="5">
    <source>
        <dbReference type="ARBA" id="ARBA00022958"/>
    </source>
</evidence>
<dbReference type="GO" id="GO:0030955">
    <property type="term" value="F:potassium ion binding"/>
    <property type="evidence" value="ECO:0007669"/>
    <property type="project" value="UniProtKB-UniRule"/>
</dbReference>
<evidence type="ECO:0000256" key="1">
    <source>
        <dbReference type="ARBA" id="ARBA00022448"/>
    </source>
</evidence>
<dbReference type="GO" id="GO:0005886">
    <property type="term" value="C:plasma membrane"/>
    <property type="evidence" value="ECO:0007669"/>
    <property type="project" value="UniProtKB-SubCell"/>
</dbReference>
<feature type="transmembrane region" description="Helical" evidence="9">
    <location>
        <begin position="280"/>
        <end position="300"/>
    </location>
</feature>
<dbReference type="Pfam" id="PF03814">
    <property type="entry name" value="KdpA"/>
    <property type="match status" value="1"/>
</dbReference>
<dbReference type="OrthoDB" id="9763796at2"/>
<dbReference type="EMBL" id="FQVN01000006">
    <property type="protein sequence ID" value="SHG07516.1"/>
    <property type="molecule type" value="Genomic_DNA"/>
</dbReference>
<dbReference type="GO" id="GO:0008556">
    <property type="term" value="F:P-type potassium transmembrane transporter activity"/>
    <property type="evidence" value="ECO:0007669"/>
    <property type="project" value="InterPro"/>
</dbReference>
<accession>A0A1M5GUT9</accession>
<evidence type="ECO:0000256" key="4">
    <source>
        <dbReference type="ARBA" id="ARBA00022692"/>
    </source>
</evidence>
<sequence length="553" mass="57232">MSPTLAGLAQVGLLVVALAVCYRPLGDHMARVYTTDRHWKVERALYRLVRVNPDSEQRWTTYAAGVLGFSFVSIVLLYLLQRLQPLLPLDLGRGAVEPGIAFNTAVSFVTNTNWQSYSPEAVLGHTVQMAGLTVQNFVSAAVGMAVAVALVRGFVRARTDRLGNFWVDLTRGVTRVLLPIAFVAAIVLVALGAVMSLAKGVQITGVDGVQRTLALAPAASQEVIKELGTNGGGIFNANSAHPFENPNAWTNLFEIFLILLIPVALTRTLGSMVGDRKQGYVLLSVMGLLWAALLSVAWWAESHPNGVASLAAGAAMEGKEVRFGIPSTALFAVSTTGTSTGAVNGTHDSLTGLGGGVTLLNMLLGEVAPGGVGAGLYGILVMAVIAVFLAGLMVGRTPEYLGKKLGRREVTAAAIAMLAMPTVVLLGTGVALLLPSTTGALNNPGAHGLSEVLYAYASTGNNNGSAFGGLTVTSDFFQSTLGVAMLLGRFLPILAVLALAGSLAQQRKVPATAGTLPTGSPLFAGMLLGTVVLVAALTFLPALALGPIAEALA</sequence>
<keyword evidence="6 9" id="KW-1133">Transmembrane helix</keyword>
<keyword evidence="7 9" id="KW-0406">Ion transport</keyword>
<evidence type="ECO:0000256" key="6">
    <source>
        <dbReference type="ARBA" id="ARBA00022989"/>
    </source>
</evidence>
<feature type="transmembrane region" description="Helical" evidence="9">
    <location>
        <begin position="137"/>
        <end position="155"/>
    </location>
</feature>
<gene>
    <name evidence="9" type="primary">kdpA</name>
    <name evidence="10" type="ORF">SAMN05444320_106279</name>
</gene>
<dbReference type="InterPro" id="IPR004623">
    <property type="entry name" value="KdpA"/>
</dbReference>
<evidence type="ECO:0000256" key="7">
    <source>
        <dbReference type="ARBA" id="ARBA00023065"/>
    </source>
</evidence>
<evidence type="ECO:0000256" key="9">
    <source>
        <dbReference type="HAMAP-Rule" id="MF_00275"/>
    </source>
</evidence>
<feature type="transmembrane region" description="Helical" evidence="9">
    <location>
        <begin position="374"/>
        <end position="394"/>
    </location>
</feature>